<evidence type="ECO:0000313" key="1">
    <source>
        <dbReference type="EMBL" id="RAP75111.1"/>
    </source>
</evidence>
<dbReference type="InterPro" id="IPR022025">
    <property type="entry name" value="Amidoligase_2"/>
</dbReference>
<accession>A0A328U0Z5</accession>
<dbReference type="Proteomes" id="UP000249260">
    <property type="component" value="Unassembled WGS sequence"/>
</dbReference>
<dbReference type="OrthoDB" id="5380364at2"/>
<organism evidence="1 2">
    <name type="scientific">Paenibacillus montanisoli</name>
    <dbReference type="NCBI Taxonomy" id="2081970"/>
    <lineage>
        <taxon>Bacteria</taxon>
        <taxon>Bacillati</taxon>
        <taxon>Bacillota</taxon>
        <taxon>Bacilli</taxon>
        <taxon>Bacillales</taxon>
        <taxon>Paenibacillaceae</taxon>
        <taxon>Paenibacillus</taxon>
    </lineage>
</organism>
<protein>
    <recommendedName>
        <fullName evidence="3">Amidoligase</fullName>
    </recommendedName>
</protein>
<name>A0A328U0Z5_9BACL</name>
<sequence length="302" mass="33485">MWPRAVDWKQIKFGVEIEFIGGRPAEVELLPGWVMSLDELQLDETGAPSGSELKPPPMLWIERDQIRIMLDRLQAQGATANWSCGLHVHVGLEPWGADIVPPLLDAALAYQETLQALLGTSGHRLIFCPPVTREIRGRYATEPSAEAVHNHGRPQSHRCGINAASWFDIGTAEIRYANGSIRLDEVLNTIELCLRFVSAVGAGMELPREKEAFADALNAPVRGYPAPTPAPRWYQERIRLEELLVPVIEPVVQQLVLHGEILHVLPAADGFVVAVEDEGGTTTEYVVTPPSEGWKIVRRHKE</sequence>
<dbReference type="AlphaFoldDB" id="A0A328U0Z5"/>
<comment type="caution">
    <text evidence="1">The sequence shown here is derived from an EMBL/GenBank/DDBJ whole genome shotgun (WGS) entry which is preliminary data.</text>
</comment>
<proteinExistence type="predicted"/>
<reference evidence="1 2" key="1">
    <citation type="submission" date="2018-06" db="EMBL/GenBank/DDBJ databases">
        <title>Paenibacillus montanisoli sp. nov., isolated from mountain area soil.</title>
        <authorList>
            <person name="Wu M."/>
        </authorList>
    </citation>
    <scope>NUCLEOTIDE SEQUENCE [LARGE SCALE GENOMIC DNA]</scope>
    <source>
        <strain evidence="1 2">RA17</strain>
    </source>
</reference>
<evidence type="ECO:0000313" key="2">
    <source>
        <dbReference type="Proteomes" id="UP000249260"/>
    </source>
</evidence>
<keyword evidence="2" id="KW-1185">Reference proteome</keyword>
<dbReference type="Pfam" id="PF12224">
    <property type="entry name" value="Amidoligase_2"/>
    <property type="match status" value="1"/>
</dbReference>
<gene>
    <name evidence="1" type="ORF">DL346_17135</name>
</gene>
<dbReference type="RefSeq" id="WP_112883375.1">
    <property type="nucleotide sequence ID" value="NZ_QLUW01000003.1"/>
</dbReference>
<evidence type="ECO:0008006" key="3">
    <source>
        <dbReference type="Google" id="ProtNLM"/>
    </source>
</evidence>
<dbReference type="EMBL" id="QLUW01000003">
    <property type="protein sequence ID" value="RAP75111.1"/>
    <property type="molecule type" value="Genomic_DNA"/>
</dbReference>